<accession>A0A1M5RJJ4</accession>
<dbReference type="RefSeq" id="WP_073391745.1">
    <property type="nucleotide sequence ID" value="NZ_FQVU01000005.1"/>
</dbReference>
<name>A0A1M5RJJ4_9ACTN</name>
<dbReference type="AlphaFoldDB" id="A0A1M5RJJ4"/>
<sequence>MNSLRLTTSDGVVVREPDRAGLRATVEAAAHAGCGAFVVLDGDTAGDAPFLQAVHLGHGRWQVEVWRVAARSSAEHYRTTVPDTDTVVAVFWSWADGGDDWQYLRWEPLTTSPLAAAG</sequence>
<proteinExistence type="predicted"/>
<protein>
    <submittedName>
        <fullName evidence="1">Uncharacterized protein</fullName>
    </submittedName>
</protein>
<gene>
    <name evidence="1" type="ORF">SAMN05443575_3557</name>
</gene>
<dbReference type="EMBL" id="FQVU01000005">
    <property type="protein sequence ID" value="SHH25953.1"/>
    <property type="molecule type" value="Genomic_DNA"/>
</dbReference>
<evidence type="ECO:0000313" key="2">
    <source>
        <dbReference type="Proteomes" id="UP000186132"/>
    </source>
</evidence>
<organism evidence="1 2">
    <name type="scientific">Jatrophihabitans endophyticus</name>
    <dbReference type="NCBI Taxonomy" id="1206085"/>
    <lineage>
        <taxon>Bacteria</taxon>
        <taxon>Bacillati</taxon>
        <taxon>Actinomycetota</taxon>
        <taxon>Actinomycetes</taxon>
        <taxon>Jatrophihabitantales</taxon>
        <taxon>Jatrophihabitantaceae</taxon>
        <taxon>Jatrophihabitans</taxon>
    </lineage>
</organism>
<dbReference type="STRING" id="1206085.SAMN05443575_3557"/>
<keyword evidence="2" id="KW-1185">Reference proteome</keyword>
<dbReference type="Proteomes" id="UP000186132">
    <property type="component" value="Unassembled WGS sequence"/>
</dbReference>
<evidence type="ECO:0000313" key="1">
    <source>
        <dbReference type="EMBL" id="SHH25953.1"/>
    </source>
</evidence>
<reference evidence="1 2" key="1">
    <citation type="submission" date="2016-11" db="EMBL/GenBank/DDBJ databases">
        <authorList>
            <person name="Jaros S."/>
            <person name="Januszkiewicz K."/>
            <person name="Wedrychowicz H."/>
        </authorList>
    </citation>
    <scope>NUCLEOTIDE SEQUENCE [LARGE SCALE GENOMIC DNA]</scope>
    <source>
        <strain evidence="1 2">DSM 45627</strain>
    </source>
</reference>